<organism evidence="2 3">
    <name type="scientific">Iodobacter violaceini</name>
    <dbReference type="NCBI Taxonomy" id="3044271"/>
    <lineage>
        <taxon>Bacteria</taxon>
        <taxon>Pseudomonadati</taxon>
        <taxon>Pseudomonadota</taxon>
        <taxon>Betaproteobacteria</taxon>
        <taxon>Neisseriales</taxon>
        <taxon>Chitinibacteraceae</taxon>
        <taxon>Iodobacter</taxon>
    </lineage>
</organism>
<comment type="caution">
    <text evidence="2">The sequence shown here is derived from an EMBL/GenBank/DDBJ whole genome shotgun (WGS) entry which is preliminary data.</text>
</comment>
<gene>
    <name evidence="2" type="ORF">HA050_08570</name>
</gene>
<name>A0ABX0KR74_9NEIS</name>
<accession>A0ABX0KR74</accession>
<protein>
    <submittedName>
        <fullName evidence="2">Carboxypeptidase-like regulatory domain-containing protein</fullName>
    </submittedName>
</protein>
<keyword evidence="3" id="KW-1185">Reference proteome</keyword>
<dbReference type="RefSeq" id="WP_166824643.1">
    <property type="nucleotide sequence ID" value="NZ_JAAOLX010000004.1"/>
</dbReference>
<proteinExistence type="predicted"/>
<keyword evidence="1" id="KW-0732">Signal</keyword>
<evidence type="ECO:0000313" key="3">
    <source>
        <dbReference type="Proteomes" id="UP000712570"/>
    </source>
</evidence>
<evidence type="ECO:0000313" key="2">
    <source>
        <dbReference type="EMBL" id="NHQ86169.1"/>
    </source>
</evidence>
<dbReference type="PROSITE" id="PS51257">
    <property type="entry name" value="PROKAR_LIPOPROTEIN"/>
    <property type="match status" value="1"/>
</dbReference>
<dbReference type="EMBL" id="JAAOLX010000004">
    <property type="protein sequence ID" value="NHQ86169.1"/>
    <property type="molecule type" value="Genomic_DNA"/>
</dbReference>
<evidence type="ECO:0000256" key="1">
    <source>
        <dbReference type="SAM" id="SignalP"/>
    </source>
</evidence>
<dbReference type="Proteomes" id="UP000712570">
    <property type="component" value="Unassembled WGS sequence"/>
</dbReference>
<reference evidence="2 3" key="1">
    <citation type="submission" date="2020-03" db="EMBL/GenBank/DDBJ databases">
        <title>Draft genome sequence of environmentally isolated violet-colored cultures.</title>
        <authorList>
            <person name="Wilson H.S."/>
        </authorList>
    </citation>
    <scope>NUCLEOTIDE SEQUENCE [LARGE SCALE GENOMIC DNA]</scope>
    <source>
        <strain evidence="2 3">HSC-16F04</strain>
    </source>
</reference>
<feature type="signal peptide" evidence="1">
    <location>
        <begin position="1"/>
        <end position="18"/>
    </location>
</feature>
<sequence length="616" mass="67985">MKISNSWFLALLSGMVLSACGDGGSEQVPSAASLQKLEISGQAIDQPLANAQIMAEVGGNTFKTLADNNGNFTLAIQTSNPQDMIVLSAQGVGAQAQVKLDSLVGSFADAQKNAGSDGKLEIKEAEHVRISHISTAKNALLRQLFAGKLPETQEKLNEGLAQLDPEAIIQQASAIKLIADYGVKLPEGISNTFELLKNPEALLSLKMSTKWEEAQKNVNAEQNQWQTLNKSAPPSHLRLAKGSPTNLLVSELWDFNFETNGKALVRGFYGEFSGKWSQQDNGLIKITFDQGFVEEKSFTDYKDESLDIECRALTMTLALPATNSSWGKIERKGDCIYTSNPHQSNEKLIGTVVSDHPALSAYSVVRRLPAQSIAVSMADFKIGQRIAGIPTEYPNSPLNSLTGMATITSAQSLNLDGKQRGIQWQTDGSWLLDTEDDKLKLSLLEQDTTLGWQRWAVEQVGNKGQFVLTTVKADERFSFKGMDLARNWVWQFNASDSTNDKIYYQMAADGSADLYLRKILDDGKSGDYQFWNEKAKWNYSAEQDLISWQYNDFNSSLSAKQRTFAPVAKWGDSIIVFYRLNYQFKGDNMYSTMIGRLIRMQDTGPAIAKKKPAGAP</sequence>
<feature type="chain" id="PRO_5046678325" evidence="1">
    <location>
        <begin position="19"/>
        <end position="616"/>
    </location>
</feature>